<comment type="function">
    <text evidence="1">Catalyzes the conversion of D-ribulose 5-phosphate to formate and 3,4-dihydroxy-2-butanone 4-phosphate.</text>
</comment>
<name>A0ABP7TFM0_9ACTN</name>
<dbReference type="EC" id="4.1.99.12" evidence="3"/>
<evidence type="ECO:0000256" key="3">
    <source>
        <dbReference type="ARBA" id="ARBA00012153"/>
    </source>
</evidence>
<comment type="caution">
    <text evidence="4">The sequence shown here is derived from an EMBL/GenBank/DDBJ whole genome shotgun (WGS) entry which is preliminary data.</text>
</comment>
<sequence length="192" mass="20140">MHWLILVCPLLVCAAPGTSSPLRARGGGVLVRAAAVDLLALVGLSGVGAMSEIVADDGGMRRGADLDAFAAEHDRRCCRSPSWCGTAAPTEQSWSQDPSCPRSSGTSAPWAYRNTLDGTEHFALVMGDRTLDEGADGGALPMISRVAGTHCCVPAPSEPCKQLFTAHGSSKPQGLAVRRRCRIRQSGGSIRR</sequence>
<evidence type="ECO:0000313" key="4">
    <source>
        <dbReference type="EMBL" id="GAA4025284.1"/>
    </source>
</evidence>
<dbReference type="Pfam" id="PF00926">
    <property type="entry name" value="DHBP_synthase"/>
    <property type="match status" value="1"/>
</dbReference>
<comment type="pathway">
    <text evidence="2">Cofactor biosynthesis; riboflavin biosynthesis; 2-hydroxy-3-oxobutyl phosphate from D-ribulose 5-phosphate: step 1/1.</text>
</comment>
<organism evidence="4 5">
    <name type="scientific">Streptomyces plumbiresistens</name>
    <dbReference type="NCBI Taxonomy" id="511811"/>
    <lineage>
        <taxon>Bacteria</taxon>
        <taxon>Bacillati</taxon>
        <taxon>Actinomycetota</taxon>
        <taxon>Actinomycetes</taxon>
        <taxon>Kitasatosporales</taxon>
        <taxon>Streptomycetaceae</taxon>
        <taxon>Streptomyces</taxon>
    </lineage>
</organism>
<evidence type="ECO:0000256" key="2">
    <source>
        <dbReference type="ARBA" id="ARBA00004904"/>
    </source>
</evidence>
<dbReference type="EMBL" id="BAAAZX010000037">
    <property type="protein sequence ID" value="GAA4025284.1"/>
    <property type="molecule type" value="Genomic_DNA"/>
</dbReference>
<dbReference type="Proteomes" id="UP001500456">
    <property type="component" value="Unassembled WGS sequence"/>
</dbReference>
<dbReference type="InterPro" id="IPR000422">
    <property type="entry name" value="DHBP_synthase_RibB"/>
</dbReference>
<dbReference type="InterPro" id="IPR017945">
    <property type="entry name" value="DHBP_synth_RibB-like_a/b_dom"/>
</dbReference>
<evidence type="ECO:0000256" key="1">
    <source>
        <dbReference type="ARBA" id="ARBA00002284"/>
    </source>
</evidence>
<protein>
    <recommendedName>
        <fullName evidence="3">3,4-dihydroxy-2-butanone-4-phosphate synthase</fullName>
        <ecNumber evidence="3">4.1.99.12</ecNumber>
    </recommendedName>
</protein>
<proteinExistence type="predicted"/>
<evidence type="ECO:0000313" key="5">
    <source>
        <dbReference type="Proteomes" id="UP001500456"/>
    </source>
</evidence>
<accession>A0ABP7TFM0</accession>
<dbReference type="SUPFAM" id="SSF55821">
    <property type="entry name" value="YrdC/RibB"/>
    <property type="match status" value="1"/>
</dbReference>
<reference evidence="5" key="1">
    <citation type="journal article" date="2019" name="Int. J. Syst. Evol. Microbiol.">
        <title>The Global Catalogue of Microorganisms (GCM) 10K type strain sequencing project: providing services to taxonomists for standard genome sequencing and annotation.</title>
        <authorList>
            <consortium name="The Broad Institute Genomics Platform"/>
            <consortium name="The Broad Institute Genome Sequencing Center for Infectious Disease"/>
            <person name="Wu L."/>
            <person name="Ma J."/>
        </authorList>
    </citation>
    <scope>NUCLEOTIDE SEQUENCE [LARGE SCALE GENOMIC DNA]</scope>
    <source>
        <strain evidence="5">JCM 16924</strain>
    </source>
</reference>
<gene>
    <name evidence="4" type="ORF">GCM10022232_83410</name>
</gene>
<dbReference type="Gene3D" id="3.90.870.10">
    <property type="entry name" value="DHBP synthase"/>
    <property type="match status" value="1"/>
</dbReference>
<dbReference type="RefSeq" id="WP_345570574.1">
    <property type="nucleotide sequence ID" value="NZ_BAAAZX010000037.1"/>
</dbReference>
<keyword evidence="5" id="KW-1185">Reference proteome</keyword>